<evidence type="ECO:0000256" key="1">
    <source>
        <dbReference type="SAM" id="MobiDB-lite"/>
    </source>
</evidence>
<organism evidence="2 3">
    <name type="scientific">Virgisporangium ochraceum</name>
    <dbReference type="NCBI Taxonomy" id="65505"/>
    <lineage>
        <taxon>Bacteria</taxon>
        <taxon>Bacillati</taxon>
        <taxon>Actinomycetota</taxon>
        <taxon>Actinomycetes</taxon>
        <taxon>Micromonosporales</taxon>
        <taxon>Micromonosporaceae</taxon>
        <taxon>Virgisporangium</taxon>
    </lineage>
</organism>
<dbReference type="RefSeq" id="WP_203935332.1">
    <property type="nucleotide sequence ID" value="NZ_BOPH01000181.1"/>
</dbReference>
<dbReference type="EMBL" id="BOPH01000181">
    <property type="protein sequence ID" value="GIJ75563.1"/>
    <property type="molecule type" value="Genomic_DNA"/>
</dbReference>
<protein>
    <submittedName>
        <fullName evidence="2">Uncharacterized protein</fullName>
    </submittedName>
</protein>
<evidence type="ECO:0000313" key="3">
    <source>
        <dbReference type="Proteomes" id="UP000635606"/>
    </source>
</evidence>
<sequence length="279" mass="32367">MSRTGWNPVRRNRNIGTAKSGHGRDNRLVIPARWSEERVFWEKLRDPVIVRRALDERVFAVVVEPVLTGYTHCCTPDDVFAVVDLVPPDDLDDLRVFVLRQPTRKQAVVSPVWGRLAYFAELGRLRGPAVYLEAQELGRPWQRKASMSVEDRREFERLLADGHRARRVPTGYRWELTLEAARATQLYRTLLHEIGHQVDYLRSVDRPRAALPCDHPDWDVLSDLYWAKSSREKEAFAHRYADELGERLRRGGKLPFERYADPGRLRSQGLDPEWFGATS</sequence>
<gene>
    <name evidence="2" type="ORF">Voc01_104800</name>
</gene>
<dbReference type="Proteomes" id="UP000635606">
    <property type="component" value="Unassembled WGS sequence"/>
</dbReference>
<proteinExistence type="predicted"/>
<reference evidence="2" key="1">
    <citation type="submission" date="2021-01" db="EMBL/GenBank/DDBJ databases">
        <title>Whole genome shotgun sequence of Virgisporangium ochraceum NBRC 16418.</title>
        <authorList>
            <person name="Komaki H."/>
            <person name="Tamura T."/>
        </authorList>
    </citation>
    <scope>NUCLEOTIDE SEQUENCE</scope>
    <source>
        <strain evidence="2">NBRC 16418</strain>
    </source>
</reference>
<name>A0A8J4A7G1_9ACTN</name>
<evidence type="ECO:0000313" key="2">
    <source>
        <dbReference type="EMBL" id="GIJ75563.1"/>
    </source>
</evidence>
<feature type="region of interest" description="Disordered" evidence="1">
    <location>
        <begin position="1"/>
        <end position="22"/>
    </location>
</feature>
<accession>A0A8J4A7G1</accession>
<keyword evidence="3" id="KW-1185">Reference proteome</keyword>
<dbReference type="AlphaFoldDB" id="A0A8J4A7G1"/>
<comment type="caution">
    <text evidence="2">The sequence shown here is derived from an EMBL/GenBank/DDBJ whole genome shotgun (WGS) entry which is preliminary data.</text>
</comment>